<dbReference type="PANTHER" id="PTHR30204">
    <property type="entry name" value="REDOX-CYCLING DRUG-SENSING TRANSCRIPTIONAL ACTIVATOR SOXR"/>
    <property type="match status" value="1"/>
</dbReference>
<dbReference type="GO" id="GO:0003700">
    <property type="term" value="F:DNA-binding transcription factor activity"/>
    <property type="evidence" value="ECO:0007669"/>
    <property type="project" value="InterPro"/>
</dbReference>
<organism evidence="6 7">
    <name type="scientific">Pseudomonas fluorescens</name>
    <dbReference type="NCBI Taxonomy" id="294"/>
    <lineage>
        <taxon>Bacteria</taxon>
        <taxon>Pseudomonadati</taxon>
        <taxon>Pseudomonadota</taxon>
        <taxon>Gammaproteobacteria</taxon>
        <taxon>Pseudomonadales</taxon>
        <taxon>Pseudomonadaceae</taxon>
        <taxon>Pseudomonas</taxon>
    </lineage>
</organism>
<dbReference type="PATRIC" id="fig|294.195.peg.6324"/>
<evidence type="ECO:0000313" key="6">
    <source>
        <dbReference type="EMBL" id="KWV71258.1"/>
    </source>
</evidence>
<keyword evidence="1" id="KW-0678">Repressor</keyword>
<dbReference type="InterPro" id="IPR000551">
    <property type="entry name" value="MerR-type_HTH_dom"/>
</dbReference>
<dbReference type="Pfam" id="PF13411">
    <property type="entry name" value="MerR_1"/>
    <property type="match status" value="1"/>
</dbReference>
<dbReference type="Proteomes" id="UP000063434">
    <property type="component" value="Unassembled WGS sequence"/>
</dbReference>
<dbReference type="InterPro" id="IPR047057">
    <property type="entry name" value="MerR_fam"/>
</dbReference>
<dbReference type="RefSeq" id="WP_078467689.1">
    <property type="nucleotide sequence ID" value="NZ_LCYC01000062.1"/>
</dbReference>
<dbReference type="SMART" id="SM00422">
    <property type="entry name" value="HTH_MERR"/>
    <property type="match status" value="1"/>
</dbReference>
<dbReference type="EMBL" id="LCYC01000062">
    <property type="protein sequence ID" value="KWV71258.1"/>
    <property type="molecule type" value="Genomic_DNA"/>
</dbReference>
<evidence type="ECO:0000256" key="3">
    <source>
        <dbReference type="ARBA" id="ARBA00023125"/>
    </source>
</evidence>
<dbReference type="GO" id="GO:0003677">
    <property type="term" value="F:DNA binding"/>
    <property type="evidence" value="ECO:0007669"/>
    <property type="project" value="UniProtKB-KW"/>
</dbReference>
<gene>
    <name evidence="6" type="primary">merR1</name>
    <name evidence="6" type="ORF">PFL603g_05941</name>
</gene>
<feature type="domain" description="HTH merR-type" evidence="5">
    <location>
        <begin position="1"/>
        <end position="68"/>
    </location>
</feature>
<dbReference type="AlphaFoldDB" id="A0A109KL66"/>
<proteinExistence type="predicted"/>
<evidence type="ECO:0000256" key="2">
    <source>
        <dbReference type="ARBA" id="ARBA00023015"/>
    </source>
</evidence>
<dbReference type="SUPFAM" id="SSF46955">
    <property type="entry name" value="Putative DNA-binding domain"/>
    <property type="match status" value="1"/>
</dbReference>
<dbReference type="InterPro" id="IPR009061">
    <property type="entry name" value="DNA-bd_dom_put_sf"/>
</dbReference>
<dbReference type="PROSITE" id="PS50937">
    <property type="entry name" value="HTH_MERR_2"/>
    <property type="match status" value="1"/>
</dbReference>
<keyword evidence="4" id="KW-0804">Transcription</keyword>
<dbReference type="PRINTS" id="PR00040">
    <property type="entry name" value="HTHMERR"/>
</dbReference>
<keyword evidence="3" id="KW-0238">DNA-binding</keyword>
<evidence type="ECO:0000313" key="7">
    <source>
        <dbReference type="Proteomes" id="UP000063434"/>
    </source>
</evidence>
<name>A0A109KL66_PSEFL</name>
<keyword evidence="2" id="KW-0805">Transcription regulation</keyword>
<evidence type="ECO:0000256" key="1">
    <source>
        <dbReference type="ARBA" id="ARBA00022491"/>
    </source>
</evidence>
<evidence type="ECO:0000259" key="5">
    <source>
        <dbReference type="PROSITE" id="PS50937"/>
    </source>
</evidence>
<protein>
    <submittedName>
        <fullName evidence="6">Mercuric resistance operon regulatory protein</fullName>
    </submittedName>
</protein>
<accession>A0A109KL66</accession>
<sequence length="125" mass="13756">MYIGKAAQLSGTTIKAIRHYEAIGLMPAPARQGGYRVYTEQSVERLMFIKCAQQLGFKLKELQEILLGYEGNALPWDKADQAIANKKQALAMQIVALQNMHRGLLAFEAQLKAAQGECSVAMKAS</sequence>
<dbReference type="PANTHER" id="PTHR30204:SF69">
    <property type="entry name" value="MERR-FAMILY TRANSCRIPTIONAL REGULATOR"/>
    <property type="match status" value="1"/>
</dbReference>
<evidence type="ECO:0000256" key="4">
    <source>
        <dbReference type="ARBA" id="ARBA00023163"/>
    </source>
</evidence>
<dbReference type="Gene3D" id="1.10.1660.10">
    <property type="match status" value="1"/>
</dbReference>
<reference evidence="6 7" key="1">
    <citation type="submission" date="2015-05" db="EMBL/GenBank/DDBJ databases">
        <title>A genomic and transcriptomic approach to investigate the blue pigment phenotype in Pseudomonas fluorescens.</title>
        <authorList>
            <person name="Andreani N.A."/>
            <person name="Cardazzo B."/>
        </authorList>
    </citation>
    <scope>NUCLEOTIDE SEQUENCE [LARGE SCALE GENOMIC DNA]</scope>
    <source>
        <strain evidence="6 7">Ps_40</strain>
    </source>
</reference>
<comment type="caution">
    <text evidence="6">The sequence shown here is derived from an EMBL/GenBank/DDBJ whole genome shotgun (WGS) entry which is preliminary data.</text>
</comment>